<dbReference type="AlphaFoldDB" id="M5JJQ4"/>
<reference evidence="2 3" key="1">
    <citation type="journal article" date="2013" name="Gut Pathog.">
        <title>Draft genome of Ochrobactrum intermedium strain M86 isolated from non-ulcer dyspeptic individual from India.</title>
        <authorList>
            <person name="Kulkarni G."/>
            <person name="Dhotre D."/>
            <person name="Dharne M."/>
            <person name="Shetty S."/>
            <person name="Chowdhury S."/>
            <person name="Misra V."/>
            <person name="Misra S."/>
            <person name="Patole M."/>
            <person name="Shouche Y."/>
        </authorList>
    </citation>
    <scope>NUCLEOTIDE SEQUENCE [LARGE SCALE GENOMIC DNA]</scope>
    <source>
        <strain evidence="2 3">M86</strain>
    </source>
</reference>
<dbReference type="PATRIC" id="fig|1234597.4.peg.5165"/>
<feature type="transmembrane region" description="Helical" evidence="1">
    <location>
        <begin position="373"/>
        <end position="393"/>
    </location>
</feature>
<feature type="transmembrane region" description="Helical" evidence="1">
    <location>
        <begin position="285"/>
        <end position="305"/>
    </location>
</feature>
<feature type="transmembrane region" description="Helical" evidence="1">
    <location>
        <begin position="344"/>
        <end position="361"/>
    </location>
</feature>
<evidence type="ECO:0000256" key="1">
    <source>
        <dbReference type="SAM" id="Phobius"/>
    </source>
</evidence>
<name>M5JJQ4_9HYPH</name>
<feature type="transmembrane region" description="Helical" evidence="1">
    <location>
        <begin position="139"/>
        <end position="160"/>
    </location>
</feature>
<feature type="transmembrane region" description="Helical" evidence="1">
    <location>
        <begin position="116"/>
        <end position="133"/>
    </location>
</feature>
<feature type="transmembrane region" description="Helical" evidence="1">
    <location>
        <begin position="7"/>
        <end position="24"/>
    </location>
</feature>
<dbReference type="RefSeq" id="WP_006473344.1">
    <property type="nucleotide sequence ID" value="NZ_AOGE01000092.1"/>
</dbReference>
<feature type="transmembrane region" description="Helical" evidence="1">
    <location>
        <begin position="207"/>
        <end position="228"/>
    </location>
</feature>
<dbReference type="Proteomes" id="UP000011971">
    <property type="component" value="Unassembled WGS sequence"/>
</dbReference>
<comment type="caution">
    <text evidence="2">The sequence shown here is derived from an EMBL/GenBank/DDBJ whole genome shotgun (WGS) entry which is preliminary data.</text>
</comment>
<organism evidence="2 3">
    <name type="scientific">Brucella intermedia M86</name>
    <dbReference type="NCBI Taxonomy" id="1234597"/>
    <lineage>
        <taxon>Bacteria</taxon>
        <taxon>Pseudomonadati</taxon>
        <taxon>Pseudomonadota</taxon>
        <taxon>Alphaproteobacteria</taxon>
        <taxon>Hyphomicrobiales</taxon>
        <taxon>Brucellaceae</taxon>
        <taxon>Brucella/Ochrobactrum group</taxon>
        <taxon>Brucella</taxon>
    </lineage>
</organism>
<sequence length="482" mass="52784">MTDKSLRVYFLYVGFVCLIFAVAWHRPLMSPDSWALYDLSRWLWHGETVTGIRQYRVGTDLPISHPFFFPFLSGGLDQPFGTGFRSGLVVNIAAILLLPWLIYLAIKPIAESRKDAVFISWGATVGLCLNWFFLEEVVAGRTIPVAACLVALALRFFFLGAQQRNLAFAIQLGLVLGVLALTRFDTLSFGVILAVGTWLVWAPGRKRWMALLITTVLFLVGYTPYLVYSIQCCGTVLATETRGIAITAPPTSPTTYWPVPPPTLLDAPAIWMERLVRSMLDSGRALLLAVLISPLPALLAFTPIFSGPSTKHPPQSATVAIIPILALASIAFGPVLLSFPQGRYFVLPVVFICSIVAANWGGSLFDHAPYRHWLKFAAIYAGIIGIAACGYGWSRSTPLLPQSLIDAAAECATGGRLLVKGQRGPETAARSRAPTLLEPDNWSFLVAAEKDQFLHDYRASAIFDPKSGICERLPNAEPAFRN</sequence>
<protein>
    <recommendedName>
        <fullName evidence="4">Glycosyltransferase RgtA/B/C/D-like domain-containing protein</fullName>
    </recommendedName>
</protein>
<evidence type="ECO:0008006" key="4">
    <source>
        <dbReference type="Google" id="ProtNLM"/>
    </source>
</evidence>
<gene>
    <name evidence="2" type="ORF">D584_25100</name>
</gene>
<feature type="transmembrane region" description="Helical" evidence="1">
    <location>
        <begin position="317"/>
        <end position="337"/>
    </location>
</feature>
<proteinExistence type="predicted"/>
<feature type="transmembrane region" description="Helical" evidence="1">
    <location>
        <begin position="84"/>
        <end position="104"/>
    </location>
</feature>
<evidence type="ECO:0000313" key="3">
    <source>
        <dbReference type="Proteomes" id="UP000011971"/>
    </source>
</evidence>
<keyword evidence="1" id="KW-0472">Membrane</keyword>
<keyword evidence="1" id="KW-0812">Transmembrane</keyword>
<feature type="transmembrane region" description="Helical" evidence="1">
    <location>
        <begin position="172"/>
        <end position="201"/>
    </location>
</feature>
<accession>M5JJQ4</accession>
<dbReference type="GeneID" id="57307997"/>
<evidence type="ECO:0000313" key="2">
    <source>
        <dbReference type="EMBL" id="ELT46403.1"/>
    </source>
</evidence>
<dbReference type="EMBL" id="AOGE01000092">
    <property type="protein sequence ID" value="ELT46403.1"/>
    <property type="molecule type" value="Genomic_DNA"/>
</dbReference>
<keyword evidence="1" id="KW-1133">Transmembrane helix</keyword>